<comment type="caution">
    <text evidence="1">The sequence shown here is derived from an EMBL/GenBank/DDBJ whole genome shotgun (WGS) entry which is preliminary data.</text>
</comment>
<keyword evidence="2" id="KW-1185">Reference proteome</keyword>
<dbReference type="Proteomes" id="UP000016648">
    <property type="component" value="Unassembled WGS sequence"/>
</dbReference>
<dbReference type="EMBL" id="AWEY01000008">
    <property type="protein sequence ID" value="ERK39927.1"/>
    <property type="molecule type" value="Genomic_DNA"/>
</dbReference>
<gene>
    <name evidence="1" type="ORF">HMPREF9135_0111</name>
</gene>
<proteinExistence type="predicted"/>
<sequence length="74" mass="8609">MIDVRKNFTNTFPWLHCFQTNHFLSETSGFLPSSQYAHYQSFAFFTRNKGAFSSPHRMTIGLHPTCFQAVKTVF</sequence>
<evidence type="ECO:0000313" key="2">
    <source>
        <dbReference type="Proteomes" id="UP000016648"/>
    </source>
</evidence>
<reference evidence="1 2" key="1">
    <citation type="submission" date="2013-08" db="EMBL/GenBank/DDBJ databases">
        <authorList>
            <person name="Durkin A.S."/>
            <person name="Haft D.R."/>
            <person name="McCorrison J."/>
            <person name="Torralba M."/>
            <person name="Gillis M."/>
            <person name="Haft D.H."/>
            <person name="Methe B."/>
            <person name="Sutton G."/>
            <person name="Nelson K.E."/>
        </authorList>
    </citation>
    <scope>NUCLEOTIDE SEQUENCE [LARGE SCALE GENOMIC DNA]</scope>
    <source>
        <strain evidence="1 2">F0067</strain>
    </source>
</reference>
<organism evidence="1 2">
    <name type="scientific">Segatella baroniae F0067</name>
    <dbReference type="NCBI Taxonomy" id="1115809"/>
    <lineage>
        <taxon>Bacteria</taxon>
        <taxon>Pseudomonadati</taxon>
        <taxon>Bacteroidota</taxon>
        <taxon>Bacteroidia</taxon>
        <taxon>Bacteroidales</taxon>
        <taxon>Prevotellaceae</taxon>
        <taxon>Segatella</taxon>
    </lineage>
</organism>
<protein>
    <submittedName>
        <fullName evidence="1">Uncharacterized protein</fullName>
    </submittedName>
</protein>
<accession>U2QMA9</accession>
<name>U2QMA9_9BACT</name>
<dbReference type="AlphaFoldDB" id="U2QMA9"/>
<evidence type="ECO:0000313" key="1">
    <source>
        <dbReference type="EMBL" id="ERK39927.1"/>
    </source>
</evidence>